<evidence type="ECO:0000259" key="3">
    <source>
        <dbReference type="Pfam" id="PF14841"/>
    </source>
</evidence>
<feature type="domain" description="Flagellar motor switch protein FliG middle" evidence="3">
    <location>
        <begin position="76"/>
        <end position="146"/>
    </location>
</feature>
<dbReference type="Pfam" id="PF14841">
    <property type="entry name" value="FliG_M"/>
    <property type="match status" value="1"/>
</dbReference>
<gene>
    <name evidence="4" type="ORF">Poly21_36060</name>
</gene>
<dbReference type="InterPro" id="IPR023087">
    <property type="entry name" value="Flg_Motor_Flig_C"/>
</dbReference>
<keyword evidence="5" id="KW-1185">Reference proteome</keyword>
<dbReference type="Proteomes" id="UP000319908">
    <property type="component" value="Unassembled WGS sequence"/>
</dbReference>
<dbReference type="InterPro" id="IPR000090">
    <property type="entry name" value="Flg_Motor_Flig"/>
</dbReference>
<feature type="compositionally biased region" description="Low complexity" evidence="1">
    <location>
        <begin position="324"/>
        <end position="333"/>
    </location>
</feature>
<proteinExistence type="predicted"/>
<dbReference type="Gene3D" id="1.10.220.30">
    <property type="match status" value="2"/>
</dbReference>
<dbReference type="AlphaFoldDB" id="A0A5C6BY43"/>
<evidence type="ECO:0000259" key="2">
    <source>
        <dbReference type="Pfam" id="PF01706"/>
    </source>
</evidence>
<keyword evidence="4" id="KW-0969">Cilium</keyword>
<evidence type="ECO:0000313" key="5">
    <source>
        <dbReference type="Proteomes" id="UP000319908"/>
    </source>
</evidence>
<dbReference type="Pfam" id="PF01706">
    <property type="entry name" value="FliG_C"/>
    <property type="match status" value="1"/>
</dbReference>
<dbReference type="GO" id="GO:0071973">
    <property type="term" value="P:bacterial-type flagellum-dependent cell motility"/>
    <property type="evidence" value="ECO:0007669"/>
    <property type="project" value="InterPro"/>
</dbReference>
<name>A0A5C6BY43_9BACT</name>
<keyword evidence="4" id="KW-0282">Flagellum</keyword>
<dbReference type="GO" id="GO:0003774">
    <property type="term" value="F:cytoskeletal motor activity"/>
    <property type="evidence" value="ECO:0007669"/>
    <property type="project" value="InterPro"/>
</dbReference>
<organism evidence="4 5">
    <name type="scientific">Allorhodopirellula heiligendammensis</name>
    <dbReference type="NCBI Taxonomy" id="2714739"/>
    <lineage>
        <taxon>Bacteria</taxon>
        <taxon>Pseudomonadati</taxon>
        <taxon>Planctomycetota</taxon>
        <taxon>Planctomycetia</taxon>
        <taxon>Pirellulales</taxon>
        <taxon>Pirellulaceae</taxon>
        <taxon>Allorhodopirellula</taxon>
    </lineage>
</organism>
<protein>
    <submittedName>
        <fullName evidence="4">Flagellar motor switch protein G</fullName>
    </submittedName>
</protein>
<feature type="region of interest" description="Disordered" evidence="1">
    <location>
        <begin position="143"/>
        <end position="165"/>
    </location>
</feature>
<keyword evidence="4" id="KW-0966">Cell projection</keyword>
<dbReference type="PANTHER" id="PTHR30534">
    <property type="entry name" value="FLAGELLAR MOTOR SWITCH PROTEIN FLIG"/>
    <property type="match status" value="1"/>
</dbReference>
<dbReference type="InterPro" id="IPR011002">
    <property type="entry name" value="FliG_a-hlx"/>
</dbReference>
<dbReference type="GO" id="GO:0009288">
    <property type="term" value="C:bacterial-type flagellum"/>
    <property type="evidence" value="ECO:0007669"/>
    <property type="project" value="InterPro"/>
</dbReference>
<evidence type="ECO:0000313" key="4">
    <source>
        <dbReference type="EMBL" id="TWU16401.1"/>
    </source>
</evidence>
<dbReference type="SUPFAM" id="SSF48029">
    <property type="entry name" value="FliG"/>
    <property type="match status" value="2"/>
</dbReference>
<dbReference type="EMBL" id="SJPU01000002">
    <property type="protein sequence ID" value="TWU16401.1"/>
    <property type="molecule type" value="Genomic_DNA"/>
</dbReference>
<feature type="region of interest" description="Disordered" evidence="1">
    <location>
        <begin position="324"/>
        <end position="349"/>
    </location>
</feature>
<dbReference type="InterPro" id="IPR032779">
    <property type="entry name" value="FliG_M"/>
</dbReference>
<sequence>MLRDLPDTTAAKLIAEMPPEIRQRVQGEIAALVDVDPMEQRRALESFAVSLRHHAAQQSQATSSCLDFLGELSDDLLLSLLRDEHPQTKAVVLAEIPPDRAAAILPRLGAAQRQDLLARIGRLPDVPEEMLSELARSFRQRLERLTAEHPSRSSRHGGRDRHDDRYDPVAAAEHLNGSAHDVSPRLQAILAEMPLATNQPDASPEAQSRATTERHLHAAPAHAPTNKIPAPAMSVEQTHRELMQLSPSKLCELLGRVDTRTAILALCGLPNKVADAAIACLPRSQANQVRQHLMSVGSIEIREIDQAKAAVLAAARVAGQAPPEASAASASRPTGAATGSSHGHVAVAM</sequence>
<comment type="caution">
    <text evidence="4">The sequence shown here is derived from an EMBL/GenBank/DDBJ whole genome shotgun (WGS) entry which is preliminary data.</text>
</comment>
<dbReference type="PANTHER" id="PTHR30534:SF0">
    <property type="entry name" value="FLAGELLAR MOTOR SWITCH PROTEIN FLIG"/>
    <property type="match status" value="1"/>
</dbReference>
<dbReference type="GO" id="GO:0006935">
    <property type="term" value="P:chemotaxis"/>
    <property type="evidence" value="ECO:0007669"/>
    <property type="project" value="InterPro"/>
</dbReference>
<evidence type="ECO:0000256" key="1">
    <source>
        <dbReference type="SAM" id="MobiDB-lite"/>
    </source>
</evidence>
<feature type="domain" description="Flagellar motor switch protein FliG C-terminal" evidence="2">
    <location>
        <begin position="241"/>
        <end position="316"/>
    </location>
</feature>
<accession>A0A5C6BY43</accession>
<reference evidence="4 5" key="1">
    <citation type="journal article" date="2020" name="Antonie Van Leeuwenhoek">
        <title>Rhodopirellula heiligendammensis sp. nov., Rhodopirellula pilleata sp. nov., and Rhodopirellula solitaria sp. nov. isolated from natural or artificial marine surfaces in Northern Germany and California, USA, and emended description of the genus Rhodopirellula.</title>
        <authorList>
            <person name="Kallscheuer N."/>
            <person name="Wiegand S."/>
            <person name="Jogler M."/>
            <person name="Boedeker C."/>
            <person name="Peeters S.H."/>
            <person name="Rast P."/>
            <person name="Heuer A."/>
            <person name="Jetten M.S.M."/>
            <person name="Rohde M."/>
            <person name="Jogler C."/>
        </authorList>
    </citation>
    <scope>NUCLEOTIDE SEQUENCE [LARGE SCALE GENOMIC DNA]</scope>
    <source>
        <strain evidence="4 5">Poly21</strain>
    </source>
</reference>